<keyword evidence="2" id="KW-1185">Reference proteome</keyword>
<protein>
    <submittedName>
        <fullName evidence="3">Uncharacterized protein</fullName>
    </submittedName>
</protein>
<feature type="compositionally biased region" description="Basic residues" evidence="1">
    <location>
        <begin position="71"/>
        <end position="82"/>
    </location>
</feature>
<organism evidence="2 3">
    <name type="scientific">Romanomermis culicivorax</name>
    <name type="common">Nematode worm</name>
    <dbReference type="NCBI Taxonomy" id="13658"/>
    <lineage>
        <taxon>Eukaryota</taxon>
        <taxon>Metazoa</taxon>
        <taxon>Ecdysozoa</taxon>
        <taxon>Nematoda</taxon>
        <taxon>Enoplea</taxon>
        <taxon>Dorylaimia</taxon>
        <taxon>Mermithida</taxon>
        <taxon>Mermithoidea</taxon>
        <taxon>Mermithidae</taxon>
        <taxon>Romanomermis</taxon>
    </lineage>
</organism>
<dbReference type="Proteomes" id="UP000887565">
    <property type="component" value="Unplaced"/>
</dbReference>
<evidence type="ECO:0000313" key="2">
    <source>
        <dbReference type="Proteomes" id="UP000887565"/>
    </source>
</evidence>
<proteinExistence type="predicted"/>
<accession>A0A915JY66</accession>
<feature type="region of interest" description="Disordered" evidence="1">
    <location>
        <begin position="57"/>
        <end position="82"/>
    </location>
</feature>
<name>A0A915JY66_ROMCU</name>
<evidence type="ECO:0000313" key="3">
    <source>
        <dbReference type="WBParaSite" id="nRc.2.0.1.t31396-RA"/>
    </source>
</evidence>
<dbReference type="WBParaSite" id="nRc.2.0.1.t31396-RA">
    <property type="protein sequence ID" value="nRc.2.0.1.t31396-RA"/>
    <property type="gene ID" value="nRc.2.0.1.g31396"/>
</dbReference>
<dbReference type="AlphaFoldDB" id="A0A915JY66"/>
<evidence type="ECO:0000256" key="1">
    <source>
        <dbReference type="SAM" id="MobiDB-lite"/>
    </source>
</evidence>
<sequence length="82" mass="8444">MMANAGAGVQDNPALQAWIAEQVKAAMTAGVGPGPNGARDEPCASMALSTVGDDQVVGLGAEDNRAVERSKKPKHRGDRRST</sequence>
<reference evidence="3" key="1">
    <citation type="submission" date="2022-11" db="UniProtKB">
        <authorList>
            <consortium name="WormBaseParasite"/>
        </authorList>
    </citation>
    <scope>IDENTIFICATION</scope>
</reference>